<gene>
    <name evidence="1" type="ORF">H8R10_03980</name>
</gene>
<keyword evidence="2" id="KW-1185">Reference proteome</keyword>
<evidence type="ECO:0000313" key="2">
    <source>
        <dbReference type="Proteomes" id="UP000627538"/>
    </source>
</evidence>
<reference evidence="1 2" key="1">
    <citation type="submission" date="2020-08" db="EMBL/GenBank/DDBJ databases">
        <title>Winkia gen. nov., sp. nov., isolated from faeces of the Anser albifrons in China.</title>
        <authorList>
            <person name="Liu Q."/>
        </authorList>
    </citation>
    <scope>NUCLEOTIDE SEQUENCE [LARGE SCALE GENOMIC DNA]</scope>
    <source>
        <strain evidence="1 2">C62</strain>
    </source>
</reference>
<dbReference type="Proteomes" id="UP000627538">
    <property type="component" value="Unassembled WGS sequence"/>
</dbReference>
<sequence length="94" mass="11257">MRWPWERWRTYRLNIDGRRFVAHVSPFNADVEWINCPSEYLPAGYGSHALVRATTRWEYYVATLRLYLSPLPTRSEVEADIRHWLATLDDDEDD</sequence>
<dbReference type="AlphaFoldDB" id="A0A8I0GG35"/>
<protein>
    <submittedName>
        <fullName evidence="1">Uncharacterized protein</fullName>
    </submittedName>
</protein>
<accession>A0A8I0GG35</accession>
<organism evidence="1 2">
    <name type="scientific">Nanchangia anserum</name>
    <dbReference type="NCBI Taxonomy" id="2692125"/>
    <lineage>
        <taxon>Bacteria</taxon>
        <taxon>Bacillati</taxon>
        <taxon>Actinomycetota</taxon>
        <taxon>Actinomycetes</taxon>
        <taxon>Actinomycetales</taxon>
        <taxon>Actinomycetaceae</taxon>
        <taxon>Nanchangia</taxon>
    </lineage>
</organism>
<comment type="caution">
    <text evidence="1">The sequence shown here is derived from an EMBL/GenBank/DDBJ whole genome shotgun (WGS) entry which is preliminary data.</text>
</comment>
<evidence type="ECO:0000313" key="1">
    <source>
        <dbReference type="EMBL" id="MBD3689389.1"/>
    </source>
</evidence>
<name>A0A8I0GG35_9ACTO</name>
<dbReference type="RefSeq" id="WP_191071439.1">
    <property type="nucleotide sequence ID" value="NZ_JACRUO010000001.1"/>
</dbReference>
<dbReference type="EMBL" id="JACRUO010000001">
    <property type="protein sequence ID" value="MBD3689389.1"/>
    <property type="molecule type" value="Genomic_DNA"/>
</dbReference>
<proteinExistence type="predicted"/>